<dbReference type="KEGG" id="msyr:CXP39_03935"/>
<keyword evidence="5 7" id="KW-0378">Hydrolase</keyword>
<dbReference type="InterPro" id="IPR020568">
    <property type="entry name" value="Ribosomal_Su5_D2-typ_SF"/>
</dbReference>
<comment type="subunit">
    <text evidence="7">Consists of a catalytic RNA component (M1 or rnpB) and a protein subunit.</text>
</comment>
<evidence type="ECO:0000256" key="7">
    <source>
        <dbReference type="HAMAP-Rule" id="MF_00227"/>
    </source>
</evidence>
<dbReference type="EC" id="3.1.26.5" evidence="7 8"/>
<evidence type="ECO:0000256" key="3">
    <source>
        <dbReference type="ARBA" id="ARBA00022722"/>
    </source>
</evidence>
<dbReference type="OrthoDB" id="9810867at2"/>
<name>A0A2K9BSD3_9MOLU</name>
<gene>
    <name evidence="7 9" type="primary">rnpA</name>
    <name evidence="9" type="ORF">CXP39_03935</name>
</gene>
<keyword evidence="6 7" id="KW-0694">RNA-binding</keyword>
<accession>A0A2K9BSD3</accession>
<dbReference type="GO" id="GO:0030677">
    <property type="term" value="C:ribonuclease P complex"/>
    <property type="evidence" value="ECO:0007669"/>
    <property type="project" value="TreeGrafter"/>
</dbReference>
<dbReference type="NCBIfam" id="TIGR00188">
    <property type="entry name" value="rnpA"/>
    <property type="match status" value="1"/>
</dbReference>
<evidence type="ECO:0000256" key="5">
    <source>
        <dbReference type="ARBA" id="ARBA00022801"/>
    </source>
</evidence>
<dbReference type="InterPro" id="IPR000100">
    <property type="entry name" value="RNase_P"/>
</dbReference>
<dbReference type="SUPFAM" id="SSF54211">
    <property type="entry name" value="Ribosomal protein S5 domain 2-like"/>
    <property type="match status" value="1"/>
</dbReference>
<evidence type="ECO:0000256" key="2">
    <source>
        <dbReference type="ARBA" id="ARBA00022694"/>
    </source>
</evidence>
<protein>
    <recommendedName>
        <fullName evidence="7 8">Ribonuclease P protein component</fullName>
        <shortName evidence="7">RNase P protein</shortName>
        <shortName evidence="7">RNaseP protein</shortName>
        <ecNumber evidence="7 8">3.1.26.5</ecNumber>
    </recommendedName>
    <alternativeName>
        <fullName evidence="7">Protein C5</fullName>
    </alternativeName>
</protein>
<keyword evidence="2 7" id="KW-0819">tRNA processing</keyword>
<proteinExistence type="inferred from homology"/>
<evidence type="ECO:0000256" key="8">
    <source>
        <dbReference type="NCBIfam" id="TIGR00188"/>
    </source>
</evidence>
<keyword evidence="4 7" id="KW-0255">Endonuclease</keyword>
<dbReference type="GO" id="GO:0004526">
    <property type="term" value="F:ribonuclease P activity"/>
    <property type="evidence" value="ECO:0007669"/>
    <property type="project" value="UniProtKB-UniRule"/>
</dbReference>
<evidence type="ECO:0000313" key="9">
    <source>
        <dbReference type="EMBL" id="AUF83912.1"/>
    </source>
</evidence>
<comment type="function">
    <text evidence="1 7">RNaseP catalyzes the removal of the 5'-leader sequence from pre-tRNA to produce the mature 5'-terminus. It can also cleave other RNA substrates such as 4.5S RNA. The protein component plays an auxiliary but essential role in vivo by binding to the 5'-leader sequence and broadening the substrate specificity of the ribozyme.</text>
</comment>
<evidence type="ECO:0000256" key="1">
    <source>
        <dbReference type="ARBA" id="ARBA00002663"/>
    </source>
</evidence>
<dbReference type="Pfam" id="PF00825">
    <property type="entry name" value="Ribonuclease_P"/>
    <property type="match status" value="1"/>
</dbReference>
<evidence type="ECO:0000256" key="6">
    <source>
        <dbReference type="ARBA" id="ARBA00022884"/>
    </source>
</evidence>
<dbReference type="Proteomes" id="UP000233419">
    <property type="component" value="Chromosome"/>
</dbReference>
<dbReference type="InterPro" id="IPR014721">
    <property type="entry name" value="Ribsml_uS5_D2-typ_fold_subgr"/>
</dbReference>
<dbReference type="InterPro" id="IPR020539">
    <property type="entry name" value="RNase_P_CS"/>
</dbReference>
<organism evidence="9 10">
    <name type="scientific">Mesoplasma syrphidae</name>
    <dbReference type="NCBI Taxonomy" id="225999"/>
    <lineage>
        <taxon>Bacteria</taxon>
        <taxon>Bacillati</taxon>
        <taxon>Mycoplasmatota</taxon>
        <taxon>Mollicutes</taxon>
        <taxon>Entomoplasmatales</taxon>
        <taxon>Entomoplasmataceae</taxon>
        <taxon>Mesoplasma</taxon>
    </lineage>
</organism>
<dbReference type="GO" id="GO:0001682">
    <property type="term" value="P:tRNA 5'-leader removal"/>
    <property type="evidence" value="ECO:0007669"/>
    <property type="project" value="UniProtKB-UniRule"/>
</dbReference>
<dbReference type="RefSeq" id="WP_027048298.1">
    <property type="nucleotide sequence ID" value="NZ_CP025257.1"/>
</dbReference>
<sequence length="110" mass="12878">MKNKRIIKGNFDFQNIISKQKTLKNIAFVLYFEKTQNNFLEYGISVGKKIGNAVIRNKIKRQIRMMISEIIQTDNGGKNFRIVIIARKAILDKDFEFNKKALTKLIEQLK</sequence>
<dbReference type="PROSITE" id="PS00648">
    <property type="entry name" value="RIBONUCLEASE_P"/>
    <property type="match status" value="1"/>
</dbReference>
<keyword evidence="10" id="KW-1185">Reference proteome</keyword>
<evidence type="ECO:0000256" key="4">
    <source>
        <dbReference type="ARBA" id="ARBA00022759"/>
    </source>
</evidence>
<dbReference type="PANTHER" id="PTHR33992">
    <property type="entry name" value="RIBONUCLEASE P PROTEIN COMPONENT"/>
    <property type="match status" value="1"/>
</dbReference>
<dbReference type="GO" id="GO:0000049">
    <property type="term" value="F:tRNA binding"/>
    <property type="evidence" value="ECO:0007669"/>
    <property type="project" value="UniProtKB-UniRule"/>
</dbReference>
<comment type="similarity">
    <text evidence="7">Belongs to the RnpA family.</text>
</comment>
<dbReference type="GO" id="GO:0042781">
    <property type="term" value="F:3'-tRNA processing endoribonuclease activity"/>
    <property type="evidence" value="ECO:0007669"/>
    <property type="project" value="TreeGrafter"/>
</dbReference>
<dbReference type="HAMAP" id="MF_00227">
    <property type="entry name" value="RNase_P"/>
    <property type="match status" value="1"/>
</dbReference>
<dbReference type="AlphaFoldDB" id="A0A2K9BSD3"/>
<reference evidence="9 10" key="1">
    <citation type="submission" date="2017-12" db="EMBL/GenBank/DDBJ databases">
        <title>Mesoplasma syrphidae YJS, Complete Genome.</title>
        <authorList>
            <person name="Knight T.F."/>
            <person name="Citino T."/>
            <person name="Rubinstein R."/>
            <person name="Neuschaefer Z."/>
        </authorList>
    </citation>
    <scope>NUCLEOTIDE SEQUENCE [LARGE SCALE GENOMIC DNA]</scope>
    <source>
        <strain evidence="9 10">YJS</strain>
    </source>
</reference>
<keyword evidence="3 7" id="KW-0540">Nuclease</keyword>
<evidence type="ECO:0000313" key="10">
    <source>
        <dbReference type="Proteomes" id="UP000233419"/>
    </source>
</evidence>
<comment type="catalytic activity">
    <reaction evidence="7">
        <text>Endonucleolytic cleavage of RNA, removing 5'-extranucleotides from tRNA precursor.</text>
        <dbReference type="EC" id="3.1.26.5"/>
    </reaction>
</comment>
<dbReference type="EMBL" id="CP025257">
    <property type="protein sequence ID" value="AUF83912.1"/>
    <property type="molecule type" value="Genomic_DNA"/>
</dbReference>
<dbReference type="Gene3D" id="3.30.230.10">
    <property type="match status" value="1"/>
</dbReference>
<dbReference type="PANTHER" id="PTHR33992:SF1">
    <property type="entry name" value="RIBONUCLEASE P PROTEIN COMPONENT"/>
    <property type="match status" value="1"/>
</dbReference>